<sequence length="148" mass="16403">MPTRWADNDSYGHINNVVYYAYFDTVVNTWLMEQGALQSLEAGAETIGLVVETQCRYFASAQFPDVLEIGLRLAHVGTSSVRYELAVFRDDHDFAVAQGHFVHVYVHSTNRRPVKVLPGALRTALAMLESMPMGFKALVEPDGLSVPG</sequence>
<organism evidence="3 4">
    <name type="scientific">Pseudomonas gingeri</name>
    <dbReference type="NCBI Taxonomy" id="117681"/>
    <lineage>
        <taxon>Bacteria</taxon>
        <taxon>Pseudomonadati</taxon>
        <taxon>Pseudomonadota</taxon>
        <taxon>Gammaproteobacteria</taxon>
        <taxon>Pseudomonadales</taxon>
        <taxon>Pseudomonadaceae</taxon>
        <taxon>Pseudomonas</taxon>
    </lineage>
</organism>
<dbReference type="Proteomes" id="UP000520592">
    <property type="component" value="Unassembled WGS sequence"/>
</dbReference>
<protein>
    <submittedName>
        <fullName evidence="3">Acyl-CoA thioesterase</fullName>
    </submittedName>
</protein>
<dbReference type="PANTHER" id="PTHR31793">
    <property type="entry name" value="4-HYDROXYBENZOYL-COA THIOESTERASE FAMILY MEMBER"/>
    <property type="match status" value="1"/>
</dbReference>
<evidence type="ECO:0000256" key="2">
    <source>
        <dbReference type="ARBA" id="ARBA00022801"/>
    </source>
</evidence>
<dbReference type="Pfam" id="PF13279">
    <property type="entry name" value="4HBT_2"/>
    <property type="match status" value="1"/>
</dbReference>
<dbReference type="InterPro" id="IPR050563">
    <property type="entry name" value="4-hydroxybenzoyl-CoA_TE"/>
</dbReference>
<evidence type="ECO:0000313" key="3">
    <source>
        <dbReference type="EMBL" id="NWC36558.1"/>
    </source>
</evidence>
<dbReference type="PANTHER" id="PTHR31793:SF27">
    <property type="entry name" value="NOVEL THIOESTERASE SUPERFAMILY DOMAIN AND SAPOSIN A-TYPE DOMAIN CONTAINING PROTEIN (0610012H03RIK)"/>
    <property type="match status" value="1"/>
</dbReference>
<dbReference type="CDD" id="cd00586">
    <property type="entry name" value="4HBT"/>
    <property type="match status" value="1"/>
</dbReference>
<dbReference type="EMBL" id="JACAQD010000043">
    <property type="protein sequence ID" value="NWC36558.1"/>
    <property type="molecule type" value="Genomic_DNA"/>
</dbReference>
<dbReference type="GO" id="GO:0047617">
    <property type="term" value="F:fatty acyl-CoA hydrolase activity"/>
    <property type="evidence" value="ECO:0007669"/>
    <property type="project" value="TreeGrafter"/>
</dbReference>
<dbReference type="Gene3D" id="3.10.129.10">
    <property type="entry name" value="Hotdog Thioesterase"/>
    <property type="match status" value="1"/>
</dbReference>
<evidence type="ECO:0000313" key="4">
    <source>
        <dbReference type="Proteomes" id="UP000520592"/>
    </source>
</evidence>
<proteinExistence type="inferred from homology"/>
<name>A0A7Y8CME2_9PSED</name>
<accession>A0A7Y8CME2</accession>
<keyword evidence="2" id="KW-0378">Hydrolase</keyword>
<comment type="similarity">
    <text evidence="1">Belongs to the 4-hydroxybenzoyl-CoA thioesterase family.</text>
</comment>
<reference evidence="3 4" key="1">
    <citation type="submission" date="2020-04" db="EMBL/GenBank/DDBJ databases">
        <title>Molecular characterization of pseudomonads from Agaricus bisporus reveal novel blotch 2 pathogens in Western Europe.</title>
        <authorList>
            <person name="Taparia T."/>
            <person name="Krijger M."/>
            <person name="Haynes E."/>
            <person name="Elpinstone J.G."/>
            <person name="Noble R."/>
            <person name="Van Der Wolf J."/>
        </authorList>
    </citation>
    <scope>NUCLEOTIDE SEQUENCE [LARGE SCALE GENOMIC DNA]</scope>
    <source>
        <strain evidence="3 4">IPO3737</strain>
    </source>
</reference>
<dbReference type="SUPFAM" id="SSF54637">
    <property type="entry name" value="Thioesterase/thiol ester dehydrase-isomerase"/>
    <property type="match status" value="1"/>
</dbReference>
<dbReference type="RefSeq" id="WP_177058107.1">
    <property type="nucleotide sequence ID" value="NZ_JACAPB010000031.1"/>
</dbReference>
<dbReference type="InterPro" id="IPR029069">
    <property type="entry name" value="HotDog_dom_sf"/>
</dbReference>
<gene>
    <name evidence="3" type="ORF">HX876_29765</name>
</gene>
<comment type="caution">
    <text evidence="3">The sequence shown here is derived from an EMBL/GenBank/DDBJ whole genome shotgun (WGS) entry which is preliminary data.</text>
</comment>
<evidence type="ECO:0000256" key="1">
    <source>
        <dbReference type="ARBA" id="ARBA00005953"/>
    </source>
</evidence>
<dbReference type="AlphaFoldDB" id="A0A7Y8CME2"/>